<reference evidence="2 3" key="1">
    <citation type="journal article" date="2021" name="Hortic Res">
        <title>The domestication of Cucurbita argyrosperma as revealed by the genome of its wild relative.</title>
        <authorList>
            <person name="Barrera-Redondo J."/>
            <person name="Sanchez-de la Vega G."/>
            <person name="Aguirre-Liguori J.A."/>
            <person name="Castellanos-Morales G."/>
            <person name="Gutierrez-Guerrero Y.T."/>
            <person name="Aguirre-Dugua X."/>
            <person name="Aguirre-Planter E."/>
            <person name="Tenaillon M.I."/>
            <person name="Lira-Saade R."/>
            <person name="Eguiarte L.E."/>
        </authorList>
    </citation>
    <scope>NUCLEOTIDE SEQUENCE [LARGE SCALE GENOMIC DNA]</scope>
    <source>
        <strain evidence="2">JBR-2021</strain>
    </source>
</reference>
<evidence type="ECO:0000313" key="2">
    <source>
        <dbReference type="EMBL" id="KAG6601435.1"/>
    </source>
</evidence>
<evidence type="ECO:0000256" key="1">
    <source>
        <dbReference type="SAM" id="Phobius"/>
    </source>
</evidence>
<name>A0AAV6NRL4_9ROSI</name>
<dbReference type="AlphaFoldDB" id="A0AAV6NRL4"/>
<organism evidence="2 3">
    <name type="scientific">Cucurbita argyrosperma subsp. sororia</name>
    <dbReference type="NCBI Taxonomy" id="37648"/>
    <lineage>
        <taxon>Eukaryota</taxon>
        <taxon>Viridiplantae</taxon>
        <taxon>Streptophyta</taxon>
        <taxon>Embryophyta</taxon>
        <taxon>Tracheophyta</taxon>
        <taxon>Spermatophyta</taxon>
        <taxon>Magnoliopsida</taxon>
        <taxon>eudicotyledons</taxon>
        <taxon>Gunneridae</taxon>
        <taxon>Pentapetalae</taxon>
        <taxon>rosids</taxon>
        <taxon>fabids</taxon>
        <taxon>Cucurbitales</taxon>
        <taxon>Cucurbitaceae</taxon>
        <taxon>Cucurbiteae</taxon>
        <taxon>Cucurbita</taxon>
    </lineage>
</organism>
<feature type="transmembrane region" description="Helical" evidence="1">
    <location>
        <begin position="21"/>
        <end position="44"/>
    </location>
</feature>
<evidence type="ECO:0000313" key="3">
    <source>
        <dbReference type="Proteomes" id="UP000685013"/>
    </source>
</evidence>
<comment type="caution">
    <text evidence="2">The sequence shown here is derived from an EMBL/GenBank/DDBJ whole genome shotgun (WGS) entry which is preliminary data.</text>
</comment>
<sequence length="79" mass="9166">MICALTSTPSLERQRSITHCNFPFLSLFSLVFFFFFFNLSNLLFSLHFTPPGLSSLHFQELVSRNNVSSYCHFSFVYAL</sequence>
<keyword evidence="3" id="KW-1185">Reference proteome</keyword>
<keyword evidence="1" id="KW-0472">Membrane</keyword>
<dbReference type="Proteomes" id="UP000685013">
    <property type="component" value="Chromosome 4"/>
</dbReference>
<protein>
    <submittedName>
        <fullName evidence="2">Uncharacterized protein</fullName>
    </submittedName>
</protein>
<feature type="non-terminal residue" evidence="2">
    <location>
        <position position="1"/>
    </location>
</feature>
<proteinExistence type="predicted"/>
<gene>
    <name evidence="2" type="ORF">SDJN03_06668</name>
</gene>
<keyword evidence="1" id="KW-0812">Transmembrane</keyword>
<keyword evidence="1" id="KW-1133">Transmembrane helix</keyword>
<accession>A0AAV6NRL4</accession>
<dbReference type="EMBL" id="JAGKQH010000004">
    <property type="protein sequence ID" value="KAG6601435.1"/>
    <property type="molecule type" value="Genomic_DNA"/>
</dbReference>